<reference evidence="2 3" key="1">
    <citation type="journal article" date="2018" name="IMA Fungus">
        <title>IMA Genome-F 9: Draft genome sequence of Annulohypoxylon stygium, Aspergillus mulundensis, Berkeleyomyces basicola (syn. Thielaviopsis basicola), Ceratocystis smalleyi, two Cercospora beticola strains, Coleophoma cylindrospora, Fusarium fracticaudum, Phialophora cf. hyalina, and Morchella septimelata.</title>
        <authorList>
            <person name="Wingfield B.D."/>
            <person name="Bills G.F."/>
            <person name="Dong Y."/>
            <person name="Huang W."/>
            <person name="Nel W.J."/>
            <person name="Swalarsk-Parry B.S."/>
            <person name="Vaghefi N."/>
            <person name="Wilken P.M."/>
            <person name="An Z."/>
            <person name="de Beer Z.W."/>
            <person name="De Vos L."/>
            <person name="Chen L."/>
            <person name="Duong T.A."/>
            <person name="Gao Y."/>
            <person name="Hammerbacher A."/>
            <person name="Kikkert J.R."/>
            <person name="Li Y."/>
            <person name="Li H."/>
            <person name="Li K."/>
            <person name="Li Q."/>
            <person name="Liu X."/>
            <person name="Ma X."/>
            <person name="Naidoo K."/>
            <person name="Pethybridge S.J."/>
            <person name="Sun J."/>
            <person name="Steenkamp E.T."/>
            <person name="van der Nest M.A."/>
            <person name="van Wyk S."/>
            <person name="Wingfield M.J."/>
            <person name="Xiong C."/>
            <person name="Yue Q."/>
            <person name="Zhang X."/>
        </authorList>
    </citation>
    <scope>NUCLEOTIDE SEQUENCE [LARGE SCALE GENOMIC DNA]</scope>
    <source>
        <strain evidence="2 3">BP5796</strain>
    </source>
</reference>
<keyword evidence="3" id="KW-1185">Reference proteome</keyword>
<dbReference type="AlphaFoldDB" id="A0A3D8RP28"/>
<dbReference type="InterPro" id="IPR044053">
    <property type="entry name" value="AsaB-like"/>
</dbReference>
<dbReference type="PANTHER" id="PTHR34598:SF1">
    <property type="entry name" value="PUTATIVE (AFU_ORTHOLOGUE AFUA_3G13140)-RELATED"/>
    <property type="match status" value="1"/>
</dbReference>
<gene>
    <name evidence="2" type="ORF">BP5796_06527</name>
</gene>
<dbReference type="OrthoDB" id="412788at2759"/>
<comment type="similarity">
    <text evidence="1">Belongs to the asaB hydroxylase/desaturase family.</text>
</comment>
<evidence type="ECO:0000256" key="1">
    <source>
        <dbReference type="ARBA" id="ARBA00023604"/>
    </source>
</evidence>
<evidence type="ECO:0000313" key="2">
    <source>
        <dbReference type="EMBL" id="RDW75706.1"/>
    </source>
</evidence>
<accession>A0A3D8RP28</accession>
<organism evidence="2 3">
    <name type="scientific">Coleophoma crateriformis</name>
    <dbReference type="NCBI Taxonomy" id="565419"/>
    <lineage>
        <taxon>Eukaryota</taxon>
        <taxon>Fungi</taxon>
        <taxon>Dikarya</taxon>
        <taxon>Ascomycota</taxon>
        <taxon>Pezizomycotina</taxon>
        <taxon>Leotiomycetes</taxon>
        <taxon>Helotiales</taxon>
        <taxon>Dermateaceae</taxon>
        <taxon>Coleophoma</taxon>
    </lineage>
</organism>
<evidence type="ECO:0000313" key="3">
    <source>
        <dbReference type="Proteomes" id="UP000256328"/>
    </source>
</evidence>
<comment type="caution">
    <text evidence="2">The sequence shown here is derived from an EMBL/GenBank/DDBJ whole genome shotgun (WGS) entry which is preliminary data.</text>
</comment>
<sequence>MAQIQFPRAVSSAQTPELKFHAGRLLIDSCSEDIALQSLISGEQKGDSNFHSGNPTAQAGNFHSGDLGGISNLCISGNESNFHAGKVKSRARNFHAGDFADDDESNFHVGKTNFHAGSLHEENFHAGKYNFHAGDATTDSNFHAGNFHVGNVRDMLNFHAGNFHAGGSKNSDSNFHRGQNFHTGNYHAGANYHAGTNFHTGSPSEVDKNIYPTPLNKADSKSITATVSFYAATADGKPAYNYVEKPATSSTYSNVLTSSHQVPIEDIRGRHQDFNLDQNAVLALTGLREHGRDLFNSDEQVVQMFYPDVVETLLNQVPGAQHVVIFDHTIRRQNGDRGPVLRAHIDQTPASALARVRRHLSCPGAEQLLSGRVRLVNYWRPINGSVETYPLAFADSQTVRDEDLVSVEHRYPGWTGATFGVKYREDQKWFYWGGMGGDEGLLLQCFDSEHAARLAHSAVLDPDSVSDKVRESIEVRALIFG</sequence>
<name>A0A3D8RP28_9HELO</name>
<dbReference type="GO" id="GO:0016491">
    <property type="term" value="F:oxidoreductase activity"/>
    <property type="evidence" value="ECO:0007669"/>
    <property type="project" value="InterPro"/>
</dbReference>
<protein>
    <submittedName>
        <fullName evidence="2">Uncharacterized protein</fullName>
    </submittedName>
</protein>
<dbReference type="Proteomes" id="UP000256328">
    <property type="component" value="Unassembled WGS sequence"/>
</dbReference>
<dbReference type="PANTHER" id="PTHR34598">
    <property type="entry name" value="BLL6449 PROTEIN"/>
    <property type="match status" value="1"/>
</dbReference>
<proteinExistence type="inferred from homology"/>
<dbReference type="EMBL" id="PDLN01000009">
    <property type="protein sequence ID" value="RDW75706.1"/>
    <property type="molecule type" value="Genomic_DNA"/>
</dbReference>
<dbReference type="NCBIfam" id="NF041278">
    <property type="entry name" value="CmcJ_NvfI_EfuI"/>
    <property type="match status" value="1"/>
</dbReference>